<keyword evidence="3" id="KW-1185">Reference proteome</keyword>
<keyword evidence="1" id="KW-0812">Transmembrane</keyword>
<accession>A0A8J3V9S1</accession>
<organism evidence="2 3">
    <name type="scientific">Planotetraspora thailandica</name>
    <dbReference type="NCBI Taxonomy" id="487172"/>
    <lineage>
        <taxon>Bacteria</taxon>
        <taxon>Bacillati</taxon>
        <taxon>Actinomycetota</taxon>
        <taxon>Actinomycetes</taxon>
        <taxon>Streptosporangiales</taxon>
        <taxon>Streptosporangiaceae</taxon>
        <taxon>Planotetraspora</taxon>
    </lineage>
</organism>
<protein>
    <submittedName>
        <fullName evidence="2">Uncharacterized protein</fullName>
    </submittedName>
</protein>
<dbReference type="Proteomes" id="UP000605992">
    <property type="component" value="Unassembled WGS sequence"/>
</dbReference>
<dbReference type="RefSeq" id="WP_203942980.1">
    <property type="nucleotide sequence ID" value="NZ_BOOR01000007.1"/>
</dbReference>
<dbReference type="EMBL" id="BOOR01000007">
    <property type="protein sequence ID" value="GII52680.1"/>
    <property type="molecule type" value="Genomic_DNA"/>
</dbReference>
<comment type="caution">
    <text evidence="2">The sequence shown here is derived from an EMBL/GenBank/DDBJ whole genome shotgun (WGS) entry which is preliminary data.</text>
</comment>
<keyword evidence="1" id="KW-0472">Membrane</keyword>
<evidence type="ECO:0000256" key="1">
    <source>
        <dbReference type="SAM" id="Phobius"/>
    </source>
</evidence>
<sequence length="259" mass="28640">MTSARWRRPLVYGLAGTVAGSALGLGGAWVLRSSDSSPVENRTPYAGHVLRRTPEPVPRVTPTPVMLAPTHMVGDPPLPGGLAPGDSRLPYTVHRHPELGFQTEATASRKVLKLPGWVRYQDVARQDRPYVDLSVRFSPQAADPALLAQGERDLFGDTQGYREYRWVIGTGGRFRGAWSVLETTKAPMGFYWNESVNPDTDFERTYMLYFHDGRGAAYEITASYMPEDAPRAAEEVDHMLRTFTLIGAKAPATLPDDHS</sequence>
<proteinExistence type="predicted"/>
<name>A0A8J3V9S1_9ACTN</name>
<dbReference type="AlphaFoldDB" id="A0A8J3V9S1"/>
<keyword evidence="1" id="KW-1133">Transmembrane helix</keyword>
<evidence type="ECO:0000313" key="3">
    <source>
        <dbReference type="Proteomes" id="UP000605992"/>
    </source>
</evidence>
<evidence type="ECO:0000313" key="2">
    <source>
        <dbReference type="EMBL" id="GII52680.1"/>
    </source>
</evidence>
<gene>
    <name evidence="2" type="ORF">Pth03_10690</name>
</gene>
<reference evidence="2" key="1">
    <citation type="submission" date="2021-01" db="EMBL/GenBank/DDBJ databases">
        <title>Whole genome shotgun sequence of Planotetraspora thailandica NBRC 104271.</title>
        <authorList>
            <person name="Komaki H."/>
            <person name="Tamura T."/>
        </authorList>
    </citation>
    <scope>NUCLEOTIDE SEQUENCE</scope>
    <source>
        <strain evidence="2">NBRC 104271</strain>
    </source>
</reference>
<feature type="transmembrane region" description="Helical" evidence="1">
    <location>
        <begin position="12"/>
        <end position="31"/>
    </location>
</feature>